<dbReference type="CDD" id="cd00081">
    <property type="entry name" value="Hint"/>
    <property type="match status" value="1"/>
</dbReference>
<feature type="compositionally biased region" description="Acidic residues" evidence="1">
    <location>
        <begin position="415"/>
        <end position="425"/>
    </location>
</feature>
<dbReference type="GO" id="GO:0016540">
    <property type="term" value="P:protein autoprocessing"/>
    <property type="evidence" value="ECO:0007669"/>
    <property type="project" value="InterPro"/>
</dbReference>
<evidence type="ECO:0000313" key="5">
    <source>
        <dbReference type="Proteomes" id="UP000247409"/>
    </source>
</evidence>
<dbReference type="OrthoDB" id="5212at2759"/>
<sequence length="660" mass="71296">MSAISRIILLSALLLHLNTRAVAALQRNAFRATFPIEILLKDTHTDQPLDRPVGIVAGLDTTMYVASASGQLMLVDIKAGTASILNPGGDDQPFGGLCLDSRGPGTVYATGRQSGAVFAFNRRGELLRRFQLTTTKSKGGTSDLVGCIQTRYQLLITDSNNARFYYLPLKDDGPRRGHPPALVRAPFQGKRVQYQGDQWQQNAGVINAYGVEWAHKFNETGYVLNSATGKIYTMTVKKDSVIPNMREVSVSGRVDTFKGALGILFDSTNENVMYITMPHLNAIAVLEFSRKHPRIAKFIRYLNSALTDGPIAVGEYGNWIYPISGNFRSATANGVYSIVQMPKHEQVFEGEHSDDEFTSTMDDVDEEPLAVLIDPADVQNEVRAEPSPIGTSAPEPIVPPNSELPLDTSAPGDSSSDDDGDDSDSDSGTGDVTSQISPTVTPSVPSTDSTGPREPSKTPSTFGAAADQDAPQGSDGGRECFPAAATVTLEDGSAKRMDALHVGDSVLVSTNEQGGPVYSHIFMFSHQDRSTISSFVSIETSHGQTLQVSPGHFVYIDGRLSPAREVRVGDVLTSHVGREQVIRARSVSTLRARGLYNPQTIHGDLVVNGVQVSTYTTAVKPVAATALMAPIRAAYACRTRWPHRISLLLARGVPTFRFVW</sequence>
<feature type="domain" description="Hint" evidence="3">
    <location>
        <begin position="478"/>
        <end position="576"/>
    </location>
</feature>
<feature type="region of interest" description="Disordered" evidence="1">
    <location>
        <begin position="371"/>
        <end position="480"/>
    </location>
</feature>
<dbReference type="InterPro" id="IPR006141">
    <property type="entry name" value="Intein_N"/>
</dbReference>
<dbReference type="Proteomes" id="UP000247409">
    <property type="component" value="Unassembled WGS sequence"/>
</dbReference>
<evidence type="ECO:0000256" key="1">
    <source>
        <dbReference type="SAM" id="MobiDB-lite"/>
    </source>
</evidence>
<dbReference type="PROSITE" id="PS50817">
    <property type="entry name" value="INTEIN_N_TER"/>
    <property type="match status" value="1"/>
</dbReference>
<dbReference type="InterPro" id="IPR003587">
    <property type="entry name" value="Hint_dom_N"/>
</dbReference>
<dbReference type="SMART" id="SM00306">
    <property type="entry name" value="HintN"/>
    <property type="match status" value="1"/>
</dbReference>
<dbReference type="PANTHER" id="PTHR46706">
    <property type="entry name" value="PROTEIN QUA-1-RELATED"/>
    <property type="match status" value="1"/>
</dbReference>
<dbReference type="SUPFAM" id="SSF101898">
    <property type="entry name" value="NHL repeat"/>
    <property type="match status" value="1"/>
</dbReference>
<dbReference type="Gene3D" id="2.170.16.10">
    <property type="entry name" value="Hedgehog/Intein (Hint) domain"/>
    <property type="match status" value="1"/>
</dbReference>
<dbReference type="GO" id="GO:0016539">
    <property type="term" value="P:intein-mediated protein splicing"/>
    <property type="evidence" value="ECO:0007669"/>
    <property type="project" value="InterPro"/>
</dbReference>
<organism evidence="4 5">
    <name type="scientific">Gracilariopsis chorda</name>
    <dbReference type="NCBI Taxonomy" id="448386"/>
    <lineage>
        <taxon>Eukaryota</taxon>
        <taxon>Rhodophyta</taxon>
        <taxon>Florideophyceae</taxon>
        <taxon>Rhodymeniophycidae</taxon>
        <taxon>Gracilariales</taxon>
        <taxon>Gracilariaceae</taxon>
        <taxon>Gracilariopsis</taxon>
    </lineage>
</organism>
<dbReference type="InterPro" id="IPR001767">
    <property type="entry name" value="Hedgehog_Hint"/>
</dbReference>
<dbReference type="InterPro" id="IPR036844">
    <property type="entry name" value="Hint_dom_sf"/>
</dbReference>
<evidence type="ECO:0000313" key="4">
    <source>
        <dbReference type="EMBL" id="PXF43792.1"/>
    </source>
</evidence>
<keyword evidence="5" id="KW-1185">Reference proteome</keyword>
<reference evidence="4 5" key="1">
    <citation type="journal article" date="2018" name="Mol. Biol. Evol.">
        <title>Analysis of the draft genome of the red seaweed Gracilariopsis chorda provides insights into genome size evolution in Rhodophyta.</title>
        <authorList>
            <person name="Lee J."/>
            <person name="Yang E.C."/>
            <person name="Graf L."/>
            <person name="Yang J.H."/>
            <person name="Qiu H."/>
            <person name="Zel Zion U."/>
            <person name="Chan C.X."/>
            <person name="Stephens T.G."/>
            <person name="Weber A.P.M."/>
            <person name="Boo G.H."/>
            <person name="Boo S.M."/>
            <person name="Kim K.M."/>
            <person name="Shin Y."/>
            <person name="Jung M."/>
            <person name="Lee S.J."/>
            <person name="Yim H.S."/>
            <person name="Lee J.H."/>
            <person name="Bhattacharya D."/>
            <person name="Yoon H.S."/>
        </authorList>
    </citation>
    <scope>NUCLEOTIDE SEQUENCE [LARGE SCALE GENOMIC DNA]</scope>
    <source>
        <strain evidence="4 5">SKKU-2015</strain>
        <tissue evidence="4">Whole body</tissue>
    </source>
</reference>
<feature type="signal peptide" evidence="2">
    <location>
        <begin position="1"/>
        <end position="24"/>
    </location>
</feature>
<feature type="compositionally biased region" description="Low complexity" evidence="1">
    <location>
        <begin position="426"/>
        <end position="450"/>
    </location>
</feature>
<dbReference type="AlphaFoldDB" id="A0A2V3INZ3"/>
<dbReference type="SUPFAM" id="SSF51294">
    <property type="entry name" value="Hedgehog/intein (Hint) domain"/>
    <property type="match status" value="1"/>
</dbReference>
<keyword evidence="2" id="KW-0732">Signal</keyword>
<name>A0A2V3INZ3_9FLOR</name>
<dbReference type="PANTHER" id="PTHR46706:SF12">
    <property type="entry name" value="PROTEIN QUA-1-RELATED"/>
    <property type="match status" value="1"/>
</dbReference>
<protein>
    <submittedName>
        <fullName evidence="4">Desert hedgehog protein B</fullName>
    </submittedName>
</protein>
<proteinExistence type="predicted"/>
<feature type="chain" id="PRO_5015988271" evidence="2">
    <location>
        <begin position="25"/>
        <end position="660"/>
    </location>
</feature>
<evidence type="ECO:0000256" key="2">
    <source>
        <dbReference type="SAM" id="SignalP"/>
    </source>
</evidence>
<evidence type="ECO:0000259" key="3">
    <source>
        <dbReference type="SMART" id="SM00306"/>
    </source>
</evidence>
<comment type="caution">
    <text evidence="4">The sequence shown here is derived from an EMBL/GenBank/DDBJ whole genome shotgun (WGS) entry which is preliminary data.</text>
</comment>
<dbReference type="STRING" id="448386.A0A2V3INZ3"/>
<gene>
    <name evidence="4" type="ORF">BWQ96_06413</name>
</gene>
<accession>A0A2V3INZ3</accession>
<dbReference type="InterPro" id="IPR052140">
    <property type="entry name" value="Dev_Signal_Hedgehog-like"/>
</dbReference>
<dbReference type="Pfam" id="PF01079">
    <property type="entry name" value="Hint"/>
    <property type="match status" value="1"/>
</dbReference>
<dbReference type="EMBL" id="NBIV01000110">
    <property type="protein sequence ID" value="PXF43792.1"/>
    <property type="molecule type" value="Genomic_DNA"/>
</dbReference>